<dbReference type="Pfam" id="PF00060">
    <property type="entry name" value="Lig_chan"/>
    <property type="match status" value="1"/>
</dbReference>
<dbReference type="InterPro" id="IPR015683">
    <property type="entry name" value="Ionotropic_Glu_rcpt"/>
</dbReference>
<evidence type="ECO:0000313" key="15">
    <source>
        <dbReference type="EMBL" id="VDM79846.1"/>
    </source>
</evidence>
<evidence type="ECO:0000256" key="8">
    <source>
        <dbReference type="ARBA" id="ARBA00023170"/>
    </source>
</evidence>
<dbReference type="EMBL" id="UYYB01106561">
    <property type="protein sequence ID" value="VDM79846.1"/>
    <property type="molecule type" value="Genomic_DNA"/>
</dbReference>
<dbReference type="FunFam" id="3.40.190.10:FF:000024">
    <property type="entry name" value="Glutamate receptor, ionotropic, delta 1"/>
    <property type="match status" value="1"/>
</dbReference>
<dbReference type="OrthoDB" id="5984008at2759"/>
<evidence type="ECO:0000256" key="12">
    <source>
        <dbReference type="SAM" id="Phobius"/>
    </source>
</evidence>
<dbReference type="Proteomes" id="UP000270094">
    <property type="component" value="Unassembled WGS sequence"/>
</dbReference>
<keyword evidence="10" id="KW-1071">Ligand-gated ion channel</keyword>
<evidence type="ECO:0000259" key="13">
    <source>
        <dbReference type="SMART" id="SM00079"/>
    </source>
</evidence>
<evidence type="ECO:0000259" key="14">
    <source>
        <dbReference type="SMART" id="SM00918"/>
    </source>
</evidence>
<dbReference type="InterPro" id="IPR019594">
    <property type="entry name" value="Glu/Gly-bd"/>
</dbReference>
<evidence type="ECO:0000256" key="3">
    <source>
        <dbReference type="ARBA" id="ARBA00022448"/>
    </source>
</evidence>
<keyword evidence="8" id="KW-0675">Receptor</keyword>
<dbReference type="Gene3D" id="3.40.190.10">
    <property type="entry name" value="Periplasmic binding protein-like II"/>
    <property type="match status" value="1"/>
</dbReference>
<name>A0A3P7J934_STRVU</name>
<keyword evidence="16" id="KW-1185">Reference proteome</keyword>
<keyword evidence="9" id="KW-0325">Glycoprotein</keyword>
<evidence type="ECO:0000256" key="5">
    <source>
        <dbReference type="ARBA" id="ARBA00022989"/>
    </source>
</evidence>
<proteinExistence type="inferred from homology"/>
<evidence type="ECO:0000256" key="2">
    <source>
        <dbReference type="ARBA" id="ARBA00008685"/>
    </source>
</evidence>
<dbReference type="SUPFAM" id="SSF53850">
    <property type="entry name" value="Periplasmic binding protein-like II"/>
    <property type="match status" value="1"/>
</dbReference>
<dbReference type="AlphaFoldDB" id="A0A3P7J934"/>
<evidence type="ECO:0008006" key="17">
    <source>
        <dbReference type="Google" id="ProtNLM"/>
    </source>
</evidence>
<comment type="similarity">
    <text evidence="2">Belongs to the glutamate-gated ion channel (TC 1.A.10.1) family.</text>
</comment>
<evidence type="ECO:0000256" key="6">
    <source>
        <dbReference type="ARBA" id="ARBA00023065"/>
    </source>
</evidence>
<evidence type="ECO:0000256" key="9">
    <source>
        <dbReference type="ARBA" id="ARBA00023180"/>
    </source>
</evidence>
<evidence type="ECO:0000256" key="10">
    <source>
        <dbReference type="ARBA" id="ARBA00023286"/>
    </source>
</evidence>
<keyword evidence="7 12" id="KW-0472">Membrane</keyword>
<dbReference type="InterPro" id="IPR001320">
    <property type="entry name" value="Iontro_rcpt_C"/>
</dbReference>
<keyword evidence="6" id="KW-0406">Ion transport</keyword>
<dbReference type="Gene3D" id="1.10.287.70">
    <property type="match status" value="1"/>
</dbReference>
<feature type="transmembrane region" description="Helical" evidence="12">
    <location>
        <begin position="247"/>
        <end position="265"/>
    </location>
</feature>
<protein>
    <recommendedName>
        <fullName evidence="17">Ionotropic glutamate receptor L-glutamate and glycine-binding domain-containing protein</fullName>
    </recommendedName>
</protein>
<dbReference type="Pfam" id="PF10613">
    <property type="entry name" value="Lig_chan-Glu_bd"/>
    <property type="match status" value="1"/>
</dbReference>
<evidence type="ECO:0000256" key="7">
    <source>
        <dbReference type="ARBA" id="ARBA00023136"/>
    </source>
</evidence>
<dbReference type="GO" id="GO:0015276">
    <property type="term" value="F:ligand-gated monoatomic ion channel activity"/>
    <property type="evidence" value="ECO:0007669"/>
    <property type="project" value="InterPro"/>
</dbReference>
<evidence type="ECO:0000256" key="4">
    <source>
        <dbReference type="ARBA" id="ARBA00022692"/>
    </source>
</evidence>
<keyword evidence="3" id="KW-0813">Transport</keyword>
<dbReference type="SMART" id="SM00918">
    <property type="entry name" value="Lig_chan-Glu_bd"/>
    <property type="match status" value="1"/>
</dbReference>
<organism evidence="15 16">
    <name type="scientific">Strongylus vulgaris</name>
    <name type="common">Blood worm</name>
    <dbReference type="NCBI Taxonomy" id="40348"/>
    <lineage>
        <taxon>Eukaryota</taxon>
        <taxon>Metazoa</taxon>
        <taxon>Ecdysozoa</taxon>
        <taxon>Nematoda</taxon>
        <taxon>Chromadorea</taxon>
        <taxon>Rhabditida</taxon>
        <taxon>Rhabditina</taxon>
        <taxon>Rhabditomorpha</taxon>
        <taxon>Strongyloidea</taxon>
        <taxon>Strongylidae</taxon>
        <taxon>Strongylus</taxon>
    </lineage>
</organism>
<comment type="subcellular location">
    <subcellularLocation>
        <location evidence="1">Membrane</location>
        <topology evidence="1">Multi-pass membrane protein</topology>
    </subcellularLocation>
</comment>
<evidence type="ECO:0000256" key="11">
    <source>
        <dbReference type="ARBA" id="ARBA00023303"/>
    </source>
</evidence>
<accession>A0A3P7J934</accession>
<evidence type="ECO:0000256" key="1">
    <source>
        <dbReference type="ARBA" id="ARBA00004141"/>
    </source>
</evidence>
<feature type="domain" description="Ionotropic glutamate receptor C-terminal" evidence="13">
    <location>
        <begin position="116"/>
        <end position="340"/>
    </location>
</feature>
<sequence length="344" mass="39326">MMLDDLPLTACRKPTRSARRYQHGRTLIDNMMNNKLRGLTGDLRRLNGNPAKSNFSMRIQLLGYTGKLEDVNIRHLNLIFKIGFWEPATEVHVNMSGDSTEQLRTNVQVSDELKPHFRVTTIMERPYVMLKKNHYELYGNFKFEGFCIDLLAELSKDLGFTYTIHAVRDGKYGNDVYGNGTWDGMIGEILRGEAEMAVAPLTVNFRRSEVVAFTKPFLSLGISILYRVPDDHQPDLFSFLNPLSWEIWMAILAAILCVTLGMYIVSRVTPYEWNLNFSCCTAHQPHPGAAFVDSPVELSNNYSFWNTLWYVTSTMLKGGCDFGPRAVSTRLLGGRLHFTYFIFF</sequence>
<dbReference type="SMART" id="SM00079">
    <property type="entry name" value="PBPe"/>
    <property type="match status" value="1"/>
</dbReference>
<dbReference type="PANTHER" id="PTHR18966">
    <property type="entry name" value="IONOTROPIC GLUTAMATE RECEPTOR"/>
    <property type="match status" value="1"/>
</dbReference>
<keyword evidence="5 12" id="KW-1133">Transmembrane helix</keyword>
<keyword evidence="4 12" id="KW-0812">Transmembrane</keyword>
<feature type="domain" description="Ionotropic glutamate receptor L-glutamate and glycine-binding" evidence="14">
    <location>
        <begin position="126"/>
        <end position="191"/>
    </location>
</feature>
<dbReference type="GO" id="GO:0016020">
    <property type="term" value="C:membrane"/>
    <property type="evidence" value="ECO:0007669"/>
    <property type="project" value="UniProtKB-SubCell"/>
</dbReference>
<reference evidence="15 16" key="1">
    <citation type="submission" date="2018-11" db="EMBL/GenBank/DDBJ databases">
        <authorList>
            <consortium name="Pathogen Informatics"/>
        </authorList>
    </citation>
    <scope>NUCLEOTIDE SEQUENCE [LARGE SCALE GENOMIC DNA]</scope>
</reference>
<keyword evidence="11" id="KW-0407">Ion channel</keyword>
<evidence type="ECO:0000313" key="16">
    <source>
        <dbReference type="Proteomes" id="UP000270094"/>
    </source>
</evidence>
<gene>
    <name evidence="15" type="ORF">SVUK_LOCUS14844</name>
</gene>